<keyword evidence="4 7" id="KW-0812">Transmembrane</keyword>
<feature type="transmembrane region" description="Helical" evidence="7">
    <location>
        <begin position="92"/>
        <end position="115"/>
    </location>
</feature>
<comment type="subcellular location">
    <subcellularLocation>
        <location evidence="1 7">Cell membrane</location>
        <topology evidence="1 7">Multi-pass membrane protein</topology>
    </subcellularLocation>
</comment>
<feature type="transmembrane region" description="Helical" evidence="7">
    <location>
        <begin position="30"/>
        <end position="52"/>
    </location>
</feature>
<feature type="transmembrane region" description="Helical" evidence="7">
    <location>
        <begin position="127"/>
        <end position="147"/>
    </location>
</feature>
<feature type="domain" description="ABC transmembrane type-1" evidence="8">
    <location>
        <begin position="89"/>
        <end position="303"/>
    </location>
</feature>
<dbReference type="PROSITE" id="PS50928">
    <property type="entry name" value="ABC_TM1"/>
    <property type="match status" value="1"/>
</dbReference>
<evidence type="ECO:0000259" key="8">
    <source>
        <dbReference type="PROSITE" id="PS50928"/>
    </source>
</evidence>
<feature type="transmembrane region" description="Helical" evidence="7">
    <location>
        <begin position="276"/>
        <end position="304"/>
    </location>
</feature>
<dbReference type="PANTHER" id="PTHR43227:SF11">
    <property type="entry name" value="BLL4140 PROTEIN"/>
    <property type="match status" value="1"/>
</dbReference>
<evidence type="ECO:0000313" key="10">
    <source>
        <dbReference type="Proteomes" id="UP001501470"/>
    </source>
</evidence>
<dbReference type="CDD" id="cd06261">
    <property type="entry name" value="TM_PBP2"/>
    <property type="match status" value="1"/>
</dbReference>
<dbReference type="Proteomes" id="UP001501470">
    <property type="component" value="Unassembled WGS sequence"/>
</dbReference>
<proteinExistence type="inferred from homology"/>
<name>A0ABP4N3G4_9ACTN</name>
<evidence type="ECO:0000256" key="5">
    <source>
        <dbReference type="ARBA" id="ARBA00022989"/>
    </source>
</evidence>
<evidence type="ECO:0000256" key="6">
    <source>
        <dbReference type="ARBA" id="ARBA00023136"/>
    </source>
</evidence>
<keyword evidence="10" id="KW-1185">Reference proteome</keyword>
<dbReference type="SUPFAM" id="SSF161098">
    <property type="entry name" value="MetI-like"/>
    <property type="match status" value="1"/>
</dbReference>
<keyword evidence="6 7" id="KW-0472">Membrane</keyword>
<dbReference type="Gene3D" id="1.10.3720.10">
    <property type="entry name" value="MetI-like"/>
    <property type="match status" value="1"/>
</dbReference>
<comment type="caution">
    <text evidence="9">The sequence shown here is derived from an EMBL/GenBank/DDBJ whole genome shotgun (WGS) entry which is preliminary data.</text>
</comment>
<dbReference type="PANTHER" id="PTHR43227">
    <property type="entry name" value="BLL4140 PROTEIN"/>
    <property type="match status" value="1"/>
</dbReference>
<evidence type="ECO:0000256" key="3">
    <source>
        <dbReference type="ARBA" id="ARBA00022475"/>
    </source>
</evidence>
<keyword evidence="2 7" id="KW-0813">Transport</keyword>
<dbReference type="Pfam" id="PF00528">
    <property type="entry name" value="BPD_transp_1"/>
    <property type="match status" value="1"/>
</dbReference>
<keyword evidence="5 7" id="KW-1133">Transmembrane helix</keyword>
<comment type="similarity">
    <text evidence="7">Belongs to the binding-protein-dependent transport system permease family.</text>
</comment>
<evidence type="ECO:0000313" key="9">
    <source>
        <dbReference type="EMBL" id="GAA1552831.1"/>
    </source>
</evidence>
<dbReference type="InterPro" id="IPR050809">
    <property type="entry name" value="UgpAE/MalFG_permease"/>
</dbReference>
<dbReference type="InterPro" id="IPR035906">
    <property type="entry name" value="MetI-like_sf"/>
</dbReference>
<evidence type="ECO:0000256" key="1">
    <source>
        <dbReference type="ARBA" id="ARBA00004651"/>
    </source>
</evidence>
<dbReference type="EMBL" id="BAAAQD010000023">
    <property type="protein sequence ID" value="GAA1552831.1"/>
    <property type="molecule type" value="Genomic_DNA"/>
</dbReference>
<protein>
    <submittedName>
        <fullName evidence="9">Sugar ABC transporter permease</fullName>
    </submittedName>
</protein>
<feature type="transmembrane region" description="Helical" evidence="7">
    <location>
        <begin position="176"/>
        <end position="198"/>
    </location>
</feature>
<evidence type="ECO:0000256" key="2">
    <source>
        <dbReference type="ARBA" id="ARBA00022448"/>
    </source>
</evidence>
<organism evidence="9 10">
    <name type="scientific">Dactylosporangium maewongense</name>
    <dbReference type="NCBI Taxonomy" id="634393"/>
    <lineage>
        <taxon>Bacteria</taxon>
        <taxon>Bacillati</taxon>
        <taxon>Actinomycetota</taxon>
        <taxon>Actinomycetes</taxon>
        <taxon>Micromonosporales</taxon>
        <taxon>Micromonosporaceae</taxon>
        <taxon>Dactylosporangium</taxon>
    </lineage>
</organism>
<evidence type="ECO:0000256" key="4">
    <source>
        <dbReference type="ARBA" id="ARBA00022692"/>
    </source>
</evidence>
<keyword evidence="3" id="KW-1003">Cell membrane</keyword>
<dbReference type="InterPro" id="IPR000515">
    <property type="entry name" value="MetI-like"/>
</dbReference>
<sequence length="310" mass="33519">MASRLTVTSRPVQPNGAGVAARKQRRSTTLVGFGYLAPALIFYGLFLILPFLHSVYLSFSAWDGISPARWVGLENYRTILESPQNRAAFGHAFVLIGFYALLTTALALVLVGIIGSTRIRGLTVFRAALFLPYVIAPVVTGVAWRWLLAPEGPINSLLRAVGLGGWARGWLGDFTWALPSVGLIGTWMLLGLALVLLISGVQRIPVELYEAARMDGAGPVREFFAVTLPSIRNEITVVTVLAVTAALRNFDLIYVTTQGGPGSSTEVPSFLVYQKAFFVGDLGLASAMGVLLTMVILVLTMLILRPWRKG</sequence>
<evidence type="ECO:0000256" key="7">
    <source>
        <dbReference type="RuleBase" id="RU363032"/>
    </source>
</evidence>
<accession>A0ABP4N3G4</accession>
<gene>
    <name evidence="9" type="ORF">GCM10009827_086930</name>
</gene>
<reference evidence="10" key="1">
    <citation type="journal article" date="2019" name="Int. J. Syst. Evol. Microbiol.">
        <title>The Global Catalogue of Microorganisms (GCM) 10K type strain sequencing project: providing services to taxonomists for standard genome sequencing and annotation.</title>
        <authorList>
            <consortium name="The Broad Institute Genomics Platform"/>
            <consortium name="The Broad Institute Genome Sequencing Center for Infectious Disease"/>
            <person name="Wu L."/>
            <person name="Ma J."/>
        </authorList>
    </citation>
    <scope>NUCLEOTIDE SEQUENCE [LARGE SCALE GENOMIC DNA]</scope>
    <source>
        <strain evidence="10">JCM 15933</strain>
    </source>
</reference>